<keyword evidence="1" id="KW-0732">Signal</keyword>
<organism evidence="3 6">
    <name type="scientific">Hydrogenophaga crassostreae</name>
    <dbReference type="NCBI Taxonomy" id="1763535"/>
    <lineage>
        <taxon>Bacteria</taxon>
        <taxon>Pseudomonadati</taxon>
        <taxon>Pseudomonadota</taxon>
        <taxon>Betaproteobacteria</taxon>
        <taxon>Burkholderiales</taxon>
        <taxon>Comamonadaceae</taxon>
        <taxon>Hydrogenophaga</taxon>
    </lineage>
</organism>
<evidence type="ECO:0000313" key="5">
    <source>
        <dbReference type="Proteomes" id="UP000185657"/>
    </source>
</evidence>
<keyword evidence="5" id="KW-1185">Reference proteome</keyword>
<feature type="signal peptide" evidence="1">
    <location>
        <begin position="1"/>
        <end position="31"/>
    </location>
</feature>
<reference evidence="3 6" key="2">
    <citation type="submission" date="2016-10" db="EMBL/GenBank/DDBJ databases">
        <title>Hydorgenophaga sp. LPB0072 isolated from gastropod.</title>
        <authorList>
            <person name="Kim E."/>
            <person name="Yi H."/>
        </authorList>
    </citation>
    <scope>NUCLEOTIDE SEQUENCE [LARGE SCALE GENOMIC DNA]</scope>
    <source>
        <strain evidence="3 6">LPB0072</strain>
    </source>
</reference>
<dbReference type="InterPro" id="IPR006869">
    <property type="entry name" value="DUF547"/>
</dbReference>
<dbReference type="InterPro" id="IPR051548">
    <property type="entry name" value="Grx-like_ET"/>
</dbReference>
<gene>
    <name evidence="3" type="ORF">LPB072_18770</name>
    <name evidence="4" type="ORF">LPB72_05780</name>
</gene>
<name>A0A162W313_9BURK</name>
<dbReference type="PANTHER" id="PTHR34386:SF1">
    <property type="entry name" value="GLUTAREDOXIN-LIKE PROTEIN NRDH"/>
    <property type="match status" value="1"/>
</dbReference>
<dbReference type="Pfam" id="PF04784">
    <property type="entry name" value="DUF547"/>
    <property type="match status" value="1"/>
</dbReference>
<evidence type="ECO:0000259" key="2">
    <source>
        <dbReference type="Pfam" id="PF04784"/>
    </source>
</evidence>
<protein>
    <submittedName>
        <fullName evidence="3">DUF547 domain-containing protein</fullName>
    </submittedName>
</protein>
<dbReference type="PANTHER" id="PTHR34386">
    <property type="entry name" value="GLUTAREDOXIN"/>
    <property type="match status" value="1"/>
</dbReference>
<feature type="domain" description="DUF547" evidence="2">
    <location>
        <begin position="90"/>
        <end position="200"/>
    </location>
</feature>
<accession>A0A162W313</accession>
<dbReference type="InterPro" id="IPR006311">
    <property type="entry name" value="TAT_signal"/>
</dbReference>
<dbReference type="Proteomes" id="UP000185657">
    <property type="component" value="Unassembled WGS sequence"/>
</dbReference>
<dbReference type="EMBL" id="LVWD01000004">
    <property type="protein sequence ID" value="OAD43394.1"/>
    <property type="molecule type" value="Genomic_DNA"/>
</dbReference>
<dbReference type="GO" id="GO:0009055">
    <property type="term" value="F:electron transfer activity"/>
    <property type="evidence" value="ECO:0007669"/>
    <property type="project" value="TreeGrafter"/>
</dbReference>
<feature type="chain" id="PRO_5044549406" evidence="1">
    <location>
        <begin position="32"/>
        <end position="279"/>
    </location>
</feature>
<proteinExistence type="predicted"/>
<evidence type="ECO:0000256" key="1">
    <source>
        <dbReference type="SAM" id="SignalP"/>
    </source>
</evidence>
<dbReference type="KEGG" id="hyl:LPB072_18770"/>
<dbReference type="EMBL" id="CP017476">
    <property type="protein sequence ID" value="AOW15806.1"/>
    <property type="molecule type" value="Genomic_DNA"/>
</dbReference>
<sequence>MRDPRMSSRRQTLHLFAAIAVTAVLPMSAFAQTAAFDHQYAGWNALLKKHVKWLPDGKQSRVNYKGFAADHAALKDVLTSLSAVPKASFDGWSKPQQMAFLINAYNAFTVELILTKYPNLKSIKDLGSVFQSAWKKEFFTLLGAERHLDWVEHEQLRPVYKEPRVHAAVNCASIGCPALRDEAFTASQLEAQLEDGMRRFMGDRTRNRVKNGEVEVSAIFKWFKEDFNSGYRGFKQVEDVFAAYAAQLTDQPDEQASLRARSLSVSYLDYDWSLNDVGR</sequence>
<evidence type="ECO:0000313" key="4">
    <source>
        <dbReference type="EMBL" id="OAD43394.1"/>
    </source>
</evidence>
<evidence type="ECO:0000313" key="6">
    <source>
        <dbReference type="Proteomes" id="UP000185680"/>
    </source>
</evidence>
<dbReference type="AlphaFoldDB" id="A0A162W313"/>
<reference evidence="4 5" key="1">
    <citation type="submission" date="2016-02" db="EMBL/GenBank/DDBJ databases">
        <title>Draft genome sequence of Hydrogenophaga sp. LPB0072.</title>
        <authorList>
            <person name="Shin S.-K."/>
            <person name="Yi H."/>
        </authorList>
    </citation>
    <scope>NUCLEOTIDE SEQUENCE [LARGE SCALE GENOMIC DNA]</scope>
    <source>
        <strain evidence="4 5">LPB0072</strain>
    </source>
</reference>
<dbReference type="Proteomes" id="UP000185680">
    <property type="component" value="Chromosome"/>
</dbReference>
<dbReference type="STRING" id="1763535.LPB072_18770"/>
<dbReference type="PROSITE" id="PS51318">
    <property type="entry name" value="TAT"/>
    <property type="match status" value="1"/>
</dbReference>
<dbReference type="GO" id="GO:0045454">
    <property type="term" value="P:cell redox homeostasis"/>
    <property type="evidence" value="ECO:0007669"/>
    <property type="project" value="TreeGrafter"/>
</dbReference>
<evidence type="ECO:0000313" key="3">
    <source>
        <dbReference type="EMBL" id="AOW15806.1"/>
    </source>
</evidence>